<evidence type="ECO:0000313" key="2">
    <source>
        <dbReference type="EMBL" id="KKL20889.1"/>
    </source>
</evidence>
<dbReference type="InterPro" id="IPR002502">
    <property type="entry name" value="Amidase_domain"/>
</dbReference>
<gene>
    <name evidence="2" type="ORF">LCGC14_2450980</name>
</gene>
<dbReference type="GO" id="GO:0009253">
    <property type="term" value="P:peptidoglycan catabolic process"/>
    <property type="evidence" value="ECO:0007669"/>
    <property type="project" value="InterPro"/>
</dbReference>
<proteinExistence type="predicted"/>
<dbReference type="Gene3D" id="3.40.80.10">
    <property type="entry name" value="Peptidoglycan recognition protein-like"/>
    <property type="match status" value="1"/>
</dbReference>
<protein>
    <recommendedName>
        <fullName evidence="1">N-acetylmuramoyl-L-alanine amidase domain-containing protein</fullName>
    </recommendedName>
</protein>
<organism evidence="2">
    <name type="scientific">marine sediment metagenome</name>
    <dbReference type="NCBI Taxonomy" id="412755"/>
    <lineage>
        <taxon>unclassified sequences</taxon>
        <taxon>metagenomes</taxon>
        <taxon>ecological metagenomes</taxon>
    </lineage>
</organism>
<dbReference type="AlphaFoldDB" id="A0A0F9BG40"/>
<dbReference type="Pfam" id="PF01510">
    <property type="entry name" value="Amidase_2"/>
    <property type="match status" value="1"/>
</dbReference>
<feature type="domain" description="N-acetylmuramoyl-L-alanine amidase" evidence="1">
    <location>
        <begin position="25"/>
        <end position="72"/>
    </location>
</feature>
<reference evidence="2" key="1">
    <citation type="journal article" date="2015" name="Nature">
        <title>Complex archaea that bridge the gap between prokaryotes and eukaryotes.</title>
        <authorList>
            <person name="Spang A."/>
            <person name="Saw J.H."/>
            <person name="Jorgensen S.L."/>
            <person name="Zaremba-Niedzwiedzka K."/>
            <person name="Martijn J."/>
            <person name="Lind A.E."/>
            <person name="van Eijk R."/>
            <person name="Schleper C."/>
            <person name="Guy L."/>
            <person name="Ettema T.J."/>
        </authorList>
    </citation>
    <scope>NUCLEOTIDE SEQUENCE</scope>
</reference>
<comment type="caution">
    <text evidence="2">The sequence shown here is derived from an EMBL/GenBank/DDBJ whole genome shotgun (WGS) entry which is preliminary data.</text>
</comment>
<dbReference type="GO" id="GO:0008745">
    <property type="term" value="F:N-acetylmuramoyl-L-alanine amidase activity"/>
    <property type="evidence" value="ECO:0007669"/>
    <property type="project" value="InterPro"/>
</dbReference>
<evidence type="ECO:0000259" key="1">
    <source>
        <dbReference type="Pfam" id="PF01510"/>
    </source>
</evidence>
<dbReference type="SUPFAM" id="SSF55846">
    <property type="entry name" value="N-acetylmuramoyl-L-alanine amidase-like"/>
    <property type="match status" value="1"/>
</dbReference>
<sequence>MTEWKGPEPTIATIVYPDGNALSGYSVPYPEKQITKLVALCKALVKKYPNIIRENIVAHYQIAFPEGRKNDPFGLGIVDIKDLIFNG</sequence>
<dbReference type="EMBL" id="LAZR01037930">
    <property type="protein sequence ID" value="KKL20889.1"/>
    <property type="molecule type" value="Genomic_DNA"/>
</dbReference>
<accession>A0A0F9BG40</accession>
<dbReference type="InterPro" id="IPR036505">
    <property type="entry name" value="Amidase/PGRP_sf"/>
</dbReference>
<name>A0A0F9BG40_9ZZZZ</name>